<dbReference type="STRING" id="1834516.BL253_35320"/>
<evidence type="ECO:0000313" key="2">
    <source>
        <dbReference type="EMBL" id="ONH22558.1"/>
    </source>
</evidence>
<protein>
    <submittedName>
        <fullName evidence="2">Uncharacterized protein</fullName>
    </submittedName>
</protein>
<gene>
    <name evidence="2" type="ORF">BL253_35320</name>
</gene>
<dbReference type="EMBL" id="MOMC01000104">
    <property type="protein sequence ID" value="ONH22558.1"/>
    <property type="molecule type" value="Genomic_DNA"/>
</dbReference>
<evidence type="ECO:0000313" key="3">
    <source>
        <dbReference type="Proteomes" id="UP000188929"/>
    </source>
</evidence>
<evidence type="ECO:0000256" key="1">
    <source>
        <dbReference type="SAM" id="MobiDB-lite"/>
    </source>
</evidence>
<accession>A0A1V2I258</accession>
<reference evidence="3" key="1">
    <citation type="submission" date="2016-10" db="EMBL/GenBank/DDBJ databases">
        <title>Frankia sp. NRRL B-16386 Genome sequencing.</title>
        <authorList>
            <person name="Ghodhbane-Gtari F."/>
            <person name="Swanson E."/>
            <person name="Gueddou A."/>
            <person name="Hezbri K."/>
            <person name="Ktari K."/>
            <person name="Nouioui I."/>
            <person name="Morris K."/>
            <person name="Simpson S."/>
            <person name="Abebe-Akele F."/>
            <person name="Thomas K."/>
            <person name="Gtari M."/>
            <person name="Tisa L.S."/>
        </authorList>
    </citation>
    <scope>NUCLEOTIDE SEQUENCE [LARGE SCALE GENOMIC DNA]</scope>
    <source>
        <strain evidence="3">NRRL B-16386</strain>
    </source>
</reference>
<proteinExistence type="predicted"/>
<sequence>MPTTAPEPAWDLTALHNPKIIRVSGRSATTTDETTARAAAALAAQAAGDPAAPDLIRALAHAGVVAIRAGRLTYLCRETVTSWVLLPTHRRTSSRELAHAAATRAHHLAALRHHSPAPSTRPAAATATPPAALTPPAGTSAPATTGTGTATGQASTTTRTAASATSPPPANHPDDVDPSRLGPTYPRPDPAARHTEPDHNRRHSPRQTAPTAFTTPPRSTPSTLASERRAPPAGTDPSTNRAITLTRSQPPLRPWRLA</sequence>
<dbReference type="OrthoDB" id="3218500at2"/>
<organism evidence="2 3">
    <name type="scientific">Pseudofrankia asymbiotica</name>
    <dbReference type="NCBI Taxonomy" id="1834516"/>
    <lineage>
        <taxon>Bacteria</taxon>
        <taxon>Bacillati</taxon>
        <taxon>Actinomycetota</taxon>
        <taxon>Actinomycetes</taxon>
        <taxon>Frankiales</taxon>
        <taxon>Frankiaceae</taxon>
        <taxon>Pseudofrankia</taxon>
    </lineage>
</organism>
<keyword evidence="3" id="KW-1185">Reference proteome</keyword>
<name>A0A1V2I258_9ACTN</name>
<dbReference type="RefSeq" id="WP_076822324.1">
    <property type="nucleotide sequence ID" value="NZ_MOMC01000104.1"/>
</dbReference>
<dbReference type="Proteomes" id="UP000188929">
    <property type="component" value="Unassembled WGS sequence"/>
</dbReference>
<comment type="caution">
    <text evidence="2">The sequence shown here is derived from an EMBL/GenBank/DDBJ whole genome shotgun (WGS) entry which is preliminary data.</text>
</comment>
<feature type="compositionally biased region" description="Low complexity" evidence="1">
    <location>
        <begin position="116"/>
        <end position="165"/>
    </location>
</feature>
<feature type="region of interest" description="Disordered" evidence="1">
    <location>
        <begin position="111"/>
        <end position="258"/>
    </location>
</feature>
<feature type="compositionally biased region" description="Basic and acidic residues" evidence="1">
    <location>
        <begin position="190"/>
        <end position="199"/>
    </location>
</feature>
<feature type="compositionally biased region" description="Polar residues" evidence="1">
    <location>
        <begin position="236"/>
        <end position="249"/>
    </location>
</feature>
<feature type="compositionally biased region" description="Polar residues" evidence="1">
    <location>
        <begin position="206"/>
        <end position="225"/>
    </location>
</feature>
<dbReference type="AlphaFoldDB" id="A0A1V2I258"/>